<dbReference type="RefSeq" id="XP_011498187.1">
    <property type="nucleotide sequence ID" value="XM_011499885.1"/>
</dbReference>
<reference evidence="2" key="1">
    <citation type="submission" date="2025-08" db="UniProtKB">
        <authorList>
            <consortium name="RefSeq"/>
        </authorList>
    </citation>
    <scope>IDENTIFICATION</scope>
</reference>
<accession>A0AAJ6YHI8</accession>
<organism evidence="1 2">
    <name type="scientific">Ceratosolen solmsi marchali</name>
    <dbReference type="NCBI Taxonomy" id="326594"/>
    <lineage>
        <taxon>Eukaryota</taxon>
        <taxon>Metazoa</taxon>
        <taxon>Ecdysozoa</taxon>
        <taxon>Arthropoda</taxon>
        <taxon>Hexapoda</taxon>
        <taxon>Insecta</taxon>
        <taxon>Pterygota</taxon>
        <taxon>Neoptera</taxon>
        <taxon>Endopterygota</taxon>
        <taxon>Hymenoptera</taxon>
        <taxon>Apocrita</taxon>
        <taxon>Proctotrupomorpha</taxon>
        <taxon>Chalcidoidea</taxon>
        <taxon>Agaonidae</taxon>
        <taxon>Agaoninae</taxon>
        <taxon>Ceratosolen</taxon>
    </lineage>
</organism>
<evidence type="ECO:0000313" key="1">
    <source>
        <dbReference type="Proteomes" id="UP000695007"/>
    </source>
</evidence>
<name>A0AAJ6YHI8_9HYME</name>
<dbReference type="AlphaFoldDB" id="A0AAJ6YHI8"/>
<dbReference type="GeneID" id="105362444"/>
<dbReference type="Proteomes" id="UP000695007">
    <property type="component" value="Unplaced"/>
</dbReference>
<gene>
    <name evidence="2" type="primary">LOC105362444</name>
</gene>
<protein>
    <submittedName>
        <fullName evidence="2">Uncharacterized protein LOC105362444</fullName>
    </submittedName>
</protein>
<sequence length="143" mass="16247">MLITPIYYLSILLCFENIVIQGLRYKESINQTVELLDIEILQHDKSLPKETESSDVLSNYNIDGINTMPSARVLIKNDEIIDNKKGNKINMTGEMTKYNTENEGISNKLTTITKNRLKSTSEANSNNYNGTETYLIIDGRNHS</sequence>
<keyword evidence="1" id="KW-1185">Reference proteome</keyword>
<evidence type="ECO:0000313" key="2">
    <source>
        <dbReference type="RefSeq" id="XP_011498187.1"/>
    </source>
</evidence>
<proteinExistence type="predicted"/>
<dbReference type="KEGG" id="csol:105362444"/>